<dbReference type="EC" id="1.2.7.5" evidence="10"/>
<dbReference type="PANTHER" id="PTHR30038">
    <property type="entry name" value="ALDEHYDE FERREDOXIN OXIDOREDUCTASE"/>
    <property type="match status" value="1"/>
</dbReference>
<dbReference type="GO" id="GO:0033726">
    <property type="term" value="F:aldehyde ferredoxin oxidoreductase activity"/>
    <property type="evidence" value="ECO:0007669"/>
    <property type="project" value="UniProtKB-EC"/>
</dbReference>
<evidence type="ECO:0000256" key="4">
    <source>
        <dbReference type="ARBA" id="ARBA00022723"/>
    </source>
</evidence>
<evidence type="ECO:0000256" key="2">
    <source>
        <dbReference type="ARBA" id="ARBA00011032"/>
    </source>
</evidence>
<dbReference type="AlphaFoldDB" id="A0A9X2WWD7"/>
<dbReference type="SUPFAM" id="SSF48310">
    <property type="entry name" value="Aldehyde ferredoxin oxidoreductase, C-terminal domains"/>
    <property type="match status" value="1"/>
</dbReference>
<dbReference type="InterPro" id="IPR036021">
    <property type="entry name" value="Tungsten_al_ferr_oxy-like_C"/>
</dbReference>
<dbReference type="Pfam" id="PF02730">
    <property type="entry name" value="AFOR_N"/>
    <property type="match status" value="1"/>
</dbReference>
<dbReference type="GO" id="GO:0051539">
    <property type="term" value="F:4 iron, 4 sulfur cluster binding"/>
    <property type="evidence" value="ECO:0007669"/>
    <property type="project" value="UniProtKB-KW"/>
</dbReference>
<evidence type="ECO:0000256" key="8">
    <source>
        <dbReference type="ARBA" id="ARBA00049934"/>
    </source>
</evidence>
<dbReference type="InterPro" id="IPR013984">
    <property type="entry name" value="Ald_Fedxn_OxRdtase_dom2"/>
</dbReference>
<keyword evidence="11" id="KW-1185">Reference proteome</keyword>
<dbReference type="EMBL" id="JAMTCC010000025">
    <property type="protein sequence ID" value="MCT7946660.1"/>
    <property type="molecule type" value="Genomic_DNA"/>
</dbReference>
<evidence type="ECO:0000256" key="6">
    <source>
        <dbReference type="ARBA" id="ARBA00023004"/>
    </source>
</evidence>
<dbReference type="SMART" id="SM00790">
    <property type="entry name" value="AFOR_N"/>
    <property type="match status" value="1"/>
</dbReference>
<keyword evidence="5 10" id="KW-0560">Oxidoreductase</keyword>
<evidence type="ECO:0000259" key="9">
    <source>
        <dbReference type="SMART" id="SM00790"/>
    </source>
</evidence>
<dbReference type="NCBIfam" id="NF007354">
    <property type="entry name" value="PRK09849.1"/>
    <property type="match status" value="1"/>
</dbReference>
<protein>
    <submittedName>
        <fullName evidence="10">Aldehyde ferredoxin oxidoreductase</fullName>
        <ecNumber evidence="10">1.2.7.5</ecNumber>
    </submittedName>
</protein>
<comment type="similarity">
    <text evidence="2">Belongs to the AOR/FOR family.</text>
</comment>
<comment type="cofactor">
    <cofactor evidence="1">
        <name>[4Fe-4S] cluster</name>
        <dbReference type="ChEBI" id="CHEBI:49883"/>
    </cofactor>
</comment>
<evidence type="ECO:0000256" key="3">
    <source>
        <dbReference type="ARBA" id="ARBA00022485"/>
    </source>
</evidence>
<keyword evidence="7" id="KW-0411">Iron-sulfur</keyword>
<evidence type="ECO:0000256" key="1">
    <source>
        <dbReference type="ARBA" id="ARBA00001966"/>
    </source>
</evidence>
<dbReference type="Proteomes" id="UP001155604">
    <property type="component" value="Unassembled WGS sequence"/>
</dbReference>
<gene>
    <name evidence="10" type="ORF">NE536_14960</name>
</gene>
<dbReference type="GO" id="GO:0046872">
    <property type="term" value="F:metal ion binding"/>
    <property type="evidence" value="ECO:0007669"/>
    <property type="project" value="UniProtKB-KW"/>
</dbReference>
<dbReference type="Pfam" id="PF01314">
    <property type="entry name" value="AFOR_C"/>
    <property type="match status" value="1"/>
</dbReference>
<evidence type="ECO:0000256" key="5">
    <source>
        <dbReference type="ARBA" id="ARBA00023002"/>
    </source>
</evidence>
<evidence type="ECO:0000256" key="7">
    <source>
        <dbReference type="ARBA" id="ARBA00023014"/>
    </source>
</evidence>
<accession>A0A9X2WWD7</accession>
<keyword evidence="4" id="KW-0479">Metal-binding</keyword>
<name>A0A9X2WWD7_9GAMM</name>
<sequence length="708" mass="78211">MMSNIIGGWAGKVLRVNLTTNTISYDPIEKYYDYIGGMGIGYKILWDGHKDNIKAIDPENIIVFSAGPLTGSGVICTGRTTITSRSPVIEKHLIADGHFGGHFSPAMKFAGFDAIAIEGKAASPVWLKIVDDKVTIEPADALWGKGIFDTHAMIAQMMGPNAQVAAIGQAGENQVPLSVIMTQGGHSAGGHGSVMGSKNCKGIGIIGTGAVKIAANNEKMRALDDHILGIIGANNNGVVPSTPQSWAEYSAPISRWKSRPGLKWGAADQEIDLGEVPWNERNRIGFRTSMAESYIGVEYANKWMKRTGGCHSCPIRCFCELKVPELKSKYGRKTEHIANVCMGFLVPQYLMGTTNGSEAHAMAGALGAQILDDYGIWCNYGLISHIFKFLKTHDMFKDLLPEEEYNSIPWALWDNQDPAFLIDFYRRIAYKEGEISHMADGLYDLIARWGLDGTNPALGYWDIHKESKTKVFNRKTNAAVHHASETAGQVGTLINVVFNRDAQCHSHINIVNSGLPHDMTVAIAKKKWGEGAFDKVQWYTPINAAKVRFAKWSLVKNVLHDSLTLCNWMFPLLASPDKNRNYEGDSTIESQMFSLVTGIETSETELDFKAERVLHLHRALTMLQMNEGNMREEHDVLSDWVYDMDPDKNFGEEGTIKMDRADMQTSLDMFYEAFGWDIQTGAPTRATLDKFSLGFVADKLAARGLLPA</sequence>
<comment type="cofactor">
    <cofactor evidence="8">
        <name>tungstopterin</name>
        <dbReference type="ChEBI" id="CHEBI:30402"/>
    </cofactor>
</comment>
<dbReference type="Gene3D" id="1.10.599.10">
    <property type="entry name" value="Aldehyde Ferredoxin Oxidoreductase Protein, subunit A, domain 3"/>
    <property type="match status" value="1"/>
</dbReference>
<evidence type="ECO:0000313" key="10">
    <source>
        <dbReference type="EMBL" id="MCT7946660.1"/>
    </source>
</evidence>
<organism evidence="10 11">
    <name type="scientific">Shewanella septentrionalis</name>
    <dbReference type="NCBI Taxonomy" id="2952223"/>
    <lineage>
        <taxon>Bacteria</taxon>
        <taxon>Pseudomonadati</taxon>
        <taxon>Pseudomonadota</taxon>
        <taxon>Gammaproteobacteria</taxon>
        <taxon>Alteromonadales</taxon>
        <taxon>Shewanellaceae</taxon>
        <taxon>Shewanella</taxon>
    </lineage>
</organism>
<dbReference type="GO" id="GO:0009055">
    <property type="term" value="F:electron transfer activity"/>
    <property type="evidence" value="ECO:0007669"/>
    <property type="project" value="InterPro"/>
</dbReference>
<evidence type="ECO:0000313" key="11">
    <source>
        <dbReference type="Proteomes" id="UP001155604"/>
    </source>
</evidence>
<dbReference type="Gene3D" id="1.10.569.10">
    <property type="entry name" value="Aldehyde Ferredoxin Oxidoreductase Protein, subunit A, domain 2"/>
    <property type="match status" value="1"/>
</dbReference>
<dbReference type="InterPro" id="IPR013985">
    <property type="entry name" value="Ald_Fedxn_OxRdtase_dom3"/>
</dbReference>
<dbReference type="SUPFAM" id="SSF56228">
    <property type="entry name" value="Aldehyde ferredoxin oxidoreductase, N-terminal domain"/>
    <property type="match status" value="1"/>
</dbReference>
<dbReference type="InterPro" id="IPR051919">
    <property type="entry name" value="W-dependent_AOR"/>
</dbReference>
<keyword evidence="3" id="KW-0004">4Fe-4S</keyword>
<feature type="domain" description="Aldehyde ferredoxin oxidoreductase N-terminal" evidence="9">
    <location>
        <begin position="9"/>
        <end position="209"/>
    </location>
</feature>
<dbReference type="InterPro" id="IPR036503">
    <property type="entry name" value="Ald_Fedxn_OxRdtase_N_sf"/>
</dbReference>
<dbReference type="Gene3D" id="3.60.9.10">
    <property type="entry name" value="Aldehyde ferredoxin oxidoreductase, N-terminal domain"/>
    <property type="match status" value="1"/>
</dbReference>
<reference evidence="10" key="1">
    <citation type="journal article" date="2023" name="Int. J. Syst. Evol. Microbiol.">
        <title>&lt;i&gt;Shewanella septentrionalis&lt;/i&gt; sp. nov. and &lt;i&gt;Shewanella holmiensis&lt;/i&gt; sp. nov., isolated from Baltic Sea water and sediments.</title>
        <authorList>
            <person name="Martin-Rodriguez A.J."/>
            <person name="Thorell K."/>
            <person name="Joffre E."/>
            <person name="Jensie-Markopoulos S."/>
            <person name="Moore E.R.B."/>
            <person name="Sjoling A."/>
        </authorList>
    </citation>
    <scope>NUCLEOTIDE SEQUENCE</scope>
    <source>
        <strain evidence="10">SP1W3</strain>
    </source>
</reference>
<dbReference type="InterPro" id="IPR001203">
    <property type="entry name" value="OxRdtase_Ald_Fedxn_C"/>
</dbReference>
<comment type="caution">
    <text evidence="10">The sequence shown here is derived from an EMBL/GenBank/DDBJ whole genome shotgun (WGS) entry which is preliminary data.</text>
</comment>
<keyword evidence="6" id="KW-0408">Iron</keyword>
<dbReference type="PANTHER" id="PTHR30038:SF0">
    <property type="entry name" value="TUNGSTEN-CONTAINING ALDEHYDE FERREDOXIN OXIDOREDUCTASE"/>
    <property type="match status" value="1"/>
</dbReference>
<proteinExistence type="inferred from homology"/>
<dbReference type="InterPro" id="IPR013983">
    <property type="entry name" value="Ald_Fedxn_OxRdtase_N"/>
</dbReference>